<evidence type="ECO:0000259" key="7">
    <source>
        <dbReference type="Pfam" id="PF00733"/>
    </source>
</evidence>
<dbReference type="GO" id="GO:0004066">
    <property type="term" value="F:asparagine synthase (glutamine-hydrolyzing) activity"/>
    <property type="evidence" value="ECO:0007669"/>
    <property type="project" value="UniProtKB-EC"/>
</dbReference>
<dbReference type="PIRSF" id="PIRSF001589">
    <property type="entry name" value="Asn_synthetase_glu-h"/>
    <property type="match status" value="1"/>
</dbReference>
<dbReference type="EC" id="6.3.5.4" evidence="3"/>
<dbReference type="PANTHER" id="PTHR43284">
    <property type="entry name" value="ASPARAGINE SYNTHETASE (GLUTAMINE-HYDROLYZING)"/>
    <property type="match status" value="1"/>
</dbReference>
<dbReference type="Gene3D" id="3.60.20.10">
    <property type="entry name" value="Glutamine Phosphoribosylpyrophosphate, subunit 1, domain 1"/>
    <property type="match status" value="1"/>
</dbReference>
<organism evidence="9 10">
    <name type="scientific">Candidatus Nitrotoga arctica</name>
    <dbReference type="NCBI Taxonomy" id="453162"/>
    <lineage>
        <taxon>Bacteria</taxon>
        <taxon>Pseudomonadati</taxon>
        <taxon>Pseudomonadota</taxon>
        <taxon>Betaproteobacteria</taxon>
        <taxon>Nitrosomonadales</taxon>
        <taxon>Gallionellaceae</taxon>
        <taxon>Candidatus Nitrotoga</taxon>
    </lineage>
</organism>
<evidence type="ECO:0000256" key="3">
    <source>
        <dbReference type="ARBA" id="ARBA00012737"/>
    </source>
</evidence>
<comment type="catalytic activity">
    <reaction evidence="6">
        <text>L-aspartate + L-glutamine + ATP + H2O = L-asparagine + L-glutamate + AMP + diphosphate + H(+)</text>
        <dbReference type="Rhea" id="RHEA:12228"/>
        <dbReference type="ChEBI" id="CHEBI:15377"/>
        <dbReference type="ChEBI" id="CHEBI:15378"/>
        <dbReference type="ChEBI" id="CHEBI:29985"/>
        <dbReference type="ChEBI" id="CHEBI:29991"/>
        <dbReference type="ChEBI" id="CHEBI:30616"/>
        <dbReference type="ChEBI" id="CHEBI:33019"/>
        <dbReference type="ChEBI" id="CHEBI:58048"/>
        <dbReference type="ChEBI" id="CHEBI:58359"/>
        <dbReference type="ChEBI" id="CHEBI:456215"/>
        <dbReference type="EC" id="6.3.5.4"/>
    </reaction>
</comment>
<keyword evidence="9" id="KW-0436">Ligase</keyword>
<name>A0ABN8AQE1_9PROT</name>
<evidence type="ECO:0000256" key="4">
    <source>
        <dbReference type="ARBA" id="ARBA00022741"/>
    </source>
</evidence>
<evidence type="ECO:0000256" key="5">
    <source>
        <dbReference type="ARBA" id="ARBA00022840"/>
    </source>
</evidence>
<dbReference type="InterPro" id="IPR017932">
    <property type="entry name" value="GATase_2_dom"/>
</dbReference>
<dbReference type="InterPro" id="IPR001962">
    <property type="entry name" value="Asn_synthase"/>
</dbReference>
<dbReference type="Pfam" id="PF13537">
    <property type="entry name" value="GATase_7"/>
    <property type="match status" value="1"/>
</dbReference>
<feature type="domain" description="Glutamine amidotransferase type-2" evidence="8">
    <location>
        <begin position="60"/>
        <end position="150"/>
    </location>
</feature>
<dbReference type="SUPFAM" id="SSF56235">
    <property type="entry name" value="N-terminal nucleophile aminohydrolases (Ntn hydrolases)"/>
    <property type="match status" value="1"/>
</dbReference>
<accession>A0ABN8AQE1</accession>
<gene>
    <name evidence="9" type="ORF">NTG6680_1352</name>
</gene>
<evidence type="ECO:0000256" key="6">
    <source>
        <dbReference type="ARBA" id="ARBA00048741"/>
    </source>
</evidence>
<dbReference type="Proteomes" id="UP000839052">
    <property type="component" value="Chromosome"/>
</dbReference>
<evidence type="ECO:0000259" key="8">
    <source>
        <dbReference type="Pfam" id="PF13537"/>
    </source>
</evidence>
<evidence type="ECO:0000313" key="10">
    <source>
        <dbReference type="Proteomes" id="UP000839052"/>
    </source>
</evidence>
<dbReference type="Pfam" id="PF00733">
    <property type="entry name" value="Asn_synthase"/>
    <property type="match status" value="1"/>
</dbReference>
<dbReference type="SUPFAM" id="SSF52402">
    <property type="entry name" value="Adenine nucleotide alpha hydrolases-like"/>
    <property type="match status" value="1"/>
</dbReference>
<protein>
    <recommendedName>
        <fullName evidence="3">asparagine synthase (glutamine-hydrolyzing)</fullName>
        <ecNumber evidence="3">6.3.5.4</ecNumber>
    </recommendedName>
</protein>
<proteinExistence type="inferred from homology"/>
<sequence>MKGMCGWFGGKEDCMLAKEITDAMVDAMTDEKSDSMQALYGSCEGIAAWSKIDQASCHEEGLLKIVIVGNVYWGNDELNELAQEKTSAAAVAKAYSRSGKTFLEDMHGAFCVAIINAQEGTALVAIDRLGIYSICYAAPCNHFIFATSTNGVVAHPNMERVIDPQSIFNYLFFHSVPSPGSIYKNVRKLLPGQSALFQNGKVETNFYWHLQYADSGQSHFIQRKESLQKLLQTALRRSVTDEQVGAFLSGGTDSSTIAGVLAQSSTKPADTFSIGFAAEGYDEMEFARITSKHFGTHAHEYYVTAQDVVDTIPLIAKAYDEPFGNASAVPTYCCAKLAKEQGIRLMLAGDGGDEIFGGNARYAKQKIFEAYSLVPAMLRRSILEPVMSGMPGIEHIPLLRKLKSYIAQAQIPLPDRLETYNFLHRASPSEIFTADFLAQVNHQEPNELLRAEYGRTDSTSSINRLLNLDLKFTLADNDLRKVNRMCELAGVAVHYPLLDEDIVTFAAQLPPSLKVKGLKLRYFFKEALKDFLPQETLTKSKQGFGLPFGVWMQTYLPLQKLTYDSLKSLRGRGYIKPEYLDALIEQHRSGHAVYYGVMIWVLMMLEQWLQHHEN</sequence>
<reference evidence="9 10" key="1">
    <citation type="submission" date="2021-10" db="EMBL/GenBank/DDBJ databases">
        <authorList>
            <person name="Koch H."/>
        </authorList>
    </citation>
    <scope>NUCLEOTIDE SEQUENCE [LARGE SCALE GENOMIC DNA]</scope>
    <source>
        <strain evidence="9">6680</strain>
    </source>
</reference>
<evidence type="ECO:0000256" key="2">
    <source>
        <dbReference type="ARBA" id="ARBA00005752"/>
    </source>
</evidence>
<feature type="domain" description="Asparagine synthetase" evidence="7">
    <location>
        <begin position="227"/>
        <end position="610"/>
    </location>
</feature>
<keyword evidence="10" id="KW-1185">Reference proteome</keyword>
<dbReference type="PANTHER" id="PTHR43284:SF1">
    <property type="entry name" value="ASPARAGINE SYNTHETASE"/>
    <property type="match status" value="1"/>
</dbReference>
<dbReference type="EMBL" id="OU912926">
    <property type="protein sequence ID" value="CAG9932605.1"/>
    <property type="molecule type" value="Genomic_DNA"/>
</dbReference>
<dbReference type="InterPro" id="IPR006426">
    <property type="entry name" value="Asn_synth_AEB"/>
</dbReference>
<keyword evidence="4" id="KW-0547">Nucleotide-binding</keyword>
<comment type="similarity">
    <text evidence="2">Belongs to the asparagine synthetase family.</text>
</comment>
<keyword evidence="5" id="KW-0067">ATP-binding</keyword>
<dbReference type="InterPro" id="IPR051786">
    <property type="entry name" value="ASN_synthetase/amidase"/>
</dbReference>
<dbReference type="CDD" id="cd01991">
    <property type="entry name" value="Asn_synthase_B_C"/>
    <property type="match status" value="1"/>
</dbReference>
<dbReference type="InterPro" id="IPR014729">
    <property type="entry name" value="Rossmann-like_a/b/a_fold"/>
</dbReference>
<evidence type="ECO:0000313" key="9">
    <source>
        <dbReference type="EMBL" id="CAG9932605.1"/>
    </source>
</evidence>
<dbReference type="InterPro" id="IPR029055">
    <property type="entry name" value="Ntn_hydrolases_N"/>
</dbReference>
<comment type="pathway">
    <text evidence="1">Amino-acid biosynthesis; L-asparagine biosynthesis; L-asparagine from L-aspartate (L-Gln route): step 1/1.</text>
</comment>
<dbReference type="Gene3D" id="3.40.50.620">
    <property type="entry name" value="HUPs"/>
    <property type="match status" value="1"/>
</dbReference>
<evidence type="ECO:0000256" key="1">
    <source>
        <dbReference type="ARBA" id="ARBA00005187"/>
    </source>
</evidence>